<dbReference type="InterPro" id="IPR013785">
    <property type="entry name" value="Aldolase_TIM"/>
</dbReference>
<dbReference type="PROSITE" id="PS51918">
    <property type="entry name" value="RADICAL_SAM"/>
    <property type="match status" value="1"/>
</dbReference>
<organism evidence="6 7">
    <name type="scientific">Actinocorallia aurantiaca</name>
    <dbReference type="NCBI Taxonomy" id="46204"/>
    <lineage>
        <taxon>Bacteria</taxon>
        <taxon>Bacillati</taxon>
        <taxon>Actinomycetota</taxon>
        <taxon>Actinomycetes</taxon>
        <taxon>Streptosporangiales</taxon>
        <taxon>Thermomonosporaceae</taxon>
        <taxon>Actinocorallia</taxon>
    </lineage>
</organism>
<keyword evidence="3" id="KW-0408">Iron</keyword>
<keyword evidence="2" id="KW-0479">Metal-binding</keyword>
<evidence type="ECO:0000313" key="6">
    <source>
        <dbReference type="EMBL" id="GAA2729402.1"/>
    </source>
</evidence>
<dbReference type="InterPro" id="IPR023867">
    <property type="entry name" value="Sulphatase_maturase_rSAM"/>
</dbReference>
<protein>
    <recommendedName>
        <fullName evidence="5">Radical SAM core domain-containing protein</fullName>
    </recommendedName>
</protein>
<dbReference type="Pfam" id="PF04055">
    <property type="entry name" value="Radical_SAM"/>
    <property type="match status" value="1"/>
</dbReference>
<gene>
    <name evidence="6" type="ORF">GCM10010439_39830</name>
</gene>
<keyword evidence="4" id="KW-0411">Iron-sulfur</keyword>
<dbReference type="SFLD" id="SFLDG01067">
    <property type="entry name" value="SPASM/twitch_domain_containing"/>
    <property type="match status" value="1"/>
</dbReference>
<dbReference type="InterPro" id="IPR058240">
    <property type="entry name" value="rSAM_sf"/>
</dbReference>
<reference evidence="6 7" key="1">
    <citation type="journal article" date="2019" name="Int. J. Syst. Evol. Microbiol.">
        <title>The Global Catalogue of Microorganisms (GCM) 10K type strain sequencing project: providing services to taxonomists for standard genome sequencing and annotation.</title>
        <authorList>
            <consortium name="The Broad Institute Genomics Platform"/>
            <consortium name="The Broad Institute Genome Sequencing Center for Infectious Disease"/>
            <person name="Wu L."/>
            <person name="Ma J."/>
        </authorList>
    </citation>
    <scope>NUCLEOTIDE SEQUENCE [LARGE SCALE GENOMIC DNA]</scope>
    <source>
        <strain evidence="6 7">JCM 8201</strain>
    </source>
</reference>
<dbReference type="Proteomes" id="UP001501842">
    <property type="component" value="Unassembled WGS sequence"/>
</dbReference>
<dbReference type="PANTHER" id="PTHR43273:SF8">
    <property type="entry name" value="RADICAL SAM DOMAIN PROTEIN"/>
    <property type="match status" value="1"/>
</dbReference>
<dbReference type="SUPFAM" id="SSF102114">
    <property type="entry name" value="Radical SAM enzymes"/>
    <property type="match status" value="1"/>
</dbReference>
<feature type="domain" description="Radical SAM core" evidence="5">
    <location>
        <begin position="11"/>
        <end position="241"/>
    </location>
</feature>
<dbReference type="Gene3D" id="3.20.20.70">
    <property type="entry name" value="Aldolase class I"/>
    <property type="match status" value="1"/>
</dbReference>
<dbReference type="PANTHER" id="PTHR43273">
    <property type="entry name" value="ANAEROBIC SULFATASE-MATURATING ENZYME HOMOLOG ASLB-RELATED"/>
    <property type="match status" value="1"/>
</dbReference>
<dbReference type="EMBL" id="BAAATZ010000015">
    <property type="protein sequence ID" value="GAA2729402.1"/>
    <property type="molecule type" value="Genomic_DNA"/>
</dbReference>
<evidence type="ECO:0000256" key="1">
    <source>
        <dbReference type="ARBA" id="ARBA00022691"/>
    </source>
</evidence>
<dbReference type="SFLD" id="SFLDS00029">
    <property type="entry name" value="Radical_SAM"/>
    <property type="match status" value="1"/>
</dbReference>
<dbReference type="SFLD" id="SFLDG01386">
    <property type="entry name" value="main_SPASM_domain-containing"/>
    <property type="match status" value="1"/>
</dbReference>
<evidence type="ECO:0000256" key="3">
    <source>
        <dbReference type="ARBA" id="ARBA00023004"/>
    </source>
</evidence>
<evidence type="ECO:0000256" key="2">
    <source>
        <dbReference type="ARBA" id="ARBA00022723"/>
    </source>
</evidence>
<dbReference type="SFLD" id="SFLDG01072">
    <property type="entry name" value="dehydrogenase_like"/>
    <property type="match status" value="1"/>
</dbReference>
<keyword evidence="1" id="KW-0949">S-adenosyl-L-methionine</keyword>
<dbReference type="InterPro" id="IPR026335">
    <property type="entry name" value="rSAM_SPASM_FxsB"/>
</dbReference>
<proteinExistence type="predicted"/>
<dbReference type="CDD" id="cd01335">
    <property type="entry name" value="Radical_SAM"/>
    <property type="match status" value="1"/>
</dbReference>
<dbReference type="InterPro" id="IPR007197">
    <property type="entry name" value="rSAM"/>
</dbReference>
<keyword evidence="7" id="KW-1185">Reference proteome</keyword>
<evidence type="ECO:0000259" key="5">
    <source>
        <dbReference type="PROSITE" id="PS51918"/>
    </source>
</evidence>
<dbReference type="NCBIfam" id="TIGR04269">
    <property type="entry name" value="SAM_SPASM_FxsB"/>
    <property type="match status" value="1"/>
</dbReference>
<comment type="caution">
    <text evidence="6">The sequence shown here is derived from an EMBL/GenBank/DDBJ whole genome shotgun (WGS) entry which is preliminary data.</text>
</comment>
<dbReference type="RefSeq" id="WP_344452037.1">
    <property type="nucleotide sequence ID" value="NZ_BAAATZ010000015.1"/>
</dbReference>
<evidence type="ECO:0000313" key="7">
    <source>
        <dbReference type="Proteomes" id="UP001501842"/>
    </source>
</evidence>
<accession>A0ABN3UBA9</accession>
<evidence type="ECO:0000256" key="4">
    <source>
        <dbReference type="ARBA" id="ARBA00023014"/>
    </source>
</evidence>
<name>A0ABN3UBA9_9ACTN</name>
<sequence>MDVAALLGGGWGPEPFREFILKLHGRCNLSCDYCYVYESEDQSWRSRPAVISETVLSRVAYRIAEHVERHGLDEIEVVLHGGEPLLAGTKTIDFTVTEIRSAVPDFCRVDFTVQTNGVLLTERMLDLLDTHRIGVAVSLDGDRAGHDRHRRYADGRGSHFAVRRGLDLLADRYRHLYQGILCAIDLANDPVATYEALLDTEPPRIDFLLPHGTWTAPPPGHAPEETPYARWLAAVFERWYRAEKWETGVRLFEEIMNMVLGGHSASENIGLSPVVMVVVETDGTLQQVDTLKTSFHGAPETGLSVFQHSFDMALLHPGVVARQIGSAALCEECRACPVRDLCGGGAYAHRYREETGYLNPSVYCADLYRLVRHVETAVHEDLTRLS</sequence>